<dbReference type="SUPFAM" id="SSF103473">
    <property type="entry name" value="MFS general substrate transporter"/>
    <property type="match status" value="1"/>
</dbReference>
<comment type="subcellular location">
    <subcellularLocation>
        <location evidence="1">Membrane</location>
        <topology evidence="1">Multi-pass membrane protein</topology>
    </subcellularLocation>
</comment>
<dbReference type="Pfam" id="PF07690">
    <property type="entry name" value="MFS_1"/>
    <property type="match status" value="1"/>
</dbReference>
<feature type="transmembrane region" description="Helical" evidence="5">
    <location>
        <begin position="439"/>
        <end position="460"/>
    </location>
</feature>
<dbReference type="FunFam" id="1.20.1250.20:FF:000460">
    <property type="entry name" value="MFS multidrug transporter, putative"/>
    <property type="match status" value="1"/>
</dbReference>
<dbReference type="InterPro" id="IPR005829">
    <property type="entry name" value="Sugar_transporter_CS"/>
</dbReference>
<dbReference type="PROSITE" id="PS50850">
    <property type="entry name" value="MFS"/>
    <property type="match status" value="1"/>
</dbReference>
<dbReference type="AlphaFoldDB" id="A0AA39WW97"/>
<evidence type="ECO:0000313" key="7">
    <source>
        <dbReference type="EMBL" id="KAK0622557.1"/>
    </source>
</evidence>
<name>A0AA39WW97_9PEZI</name>
<evidence type="ECO:0000259" key="6">
    <source>
        <dbReference type="PROSITE" id="PS50850"/>
    </source>
</evidence>
<proteinExistence type="predicted"/>
<comment type="caution">
    <text evidence="7">The sequence shown here is derived from an EMBL/GenBank/DDBJ whole genome shotgun (WGS) entry which is preliminary data.</text>
</comment>
<accession>A0AA39WW97</accession>
<gene>
    <name evidence="7" type="ORF">B0T14DRAFT_427530</name>
</gene>
<feature type="transmembrane region" description="Helical" evidence="5">
    <location>
        <begin position="507"/>
        <end position="527"/>
    </location>
</feature>
<feature type="transmembrane region" description="Helical" evidence="5">
    <location>
        <begin position="329"/>
        <end position="353"/>
    </location>
</feature>
<keyword evidence="8" id="KW-1185">Reference proteome</keyword>
<feature type="transmembrane region" description="Helical" evidence="5">
    <location>
        <begin position="133"/>
        <end position="153"/>
    </location>
</feature>
<feature type="domain" description="Major facilitator superfamily (MFS) profile" evidence="6">
    <location>
        <begin position="98"/>
        <end position="536"/>
    </location>
</feature>
<dbReference type="InterPro" id="IPR036259">
    <property type="entry name" value="MFS_trans_sf"/>
</dbReference>
<dbReference type="GO" id="GO:0022857">
    <property type="term" value="F:transmembrane transporter activity"/>
    <property type="evidence" value="ECO:0007669"/>
    <property type="project" value="InterPro"/>
</dbReference>
<reference evidence="7" key="1">
    <citation type="submission" date="2023-06" db="EMBL/GenBank/DDBJ databases">
        <title>Genome-scale phylogeny and comparative genomics of the fungal order Sordariales.</title>
        <authorList>
            <consortium name="Lawrence Berkeley National Laboratory"/>
            <person name="Hensen N."/>
            <person name="Bonometti L."/>
            <person name="Westerberg I."/>
            <person name="Brannstrom I.O."/>
            <person name="Guillou S."/>
            <person name="Cros-Aarteil S."/>
            <person name="Calhoun S."/>
            <person name="Haridas S."/>
            <person name="Kuo A."/>
            <person name="Mondo S."/>
            <person name="Pangilinan J."/>
            <person name="Riley R."/>
            <person name="Labutti K."/>
            <person name="Andreopoulos B."/>
            <person name="Lipzen A."/>
            <person name="Chen C."/>
            <person name="Yanf M."/>
            <person name="Daum C."/>
            <person name="Ng V."/>
            <person name="Clum A."/>
            <person name="Steindorff A."/>
            <person name="Ohm R."/>
            <person name="Martin F."/>
            <person name="Silar P."/>
            <person name="Natvig D."/>
            <person name="Lalanne C."/>
            <person name="Gautier V."/>
            <person name="Ament-Velasquez S.L."/>
            <person name="Kruys A."/>
            <person name="Hutchinson M.I."/>
            <person name="Powell A.J."/>
            <person name="Barry K."/>
            <person name="Miller A.N."/>
            <person name="Grigoriev I.V."/>
            <person name="Debuchy R."/>
            <person name="Gladieux P."/>
            <person name="Thoren M.H."/>
            <person name="Johannesson H."/>
        </authorList>
    </citation>
    <scope>NUCLEOTIDE SEQUENCE</scope>
    <source>
        <strain evidence="7">CBS 606.72</strain>
    </source>
</reference>
<evidence type="ECO:0000256" key="3">
    <source>
        <dbReference type="ARBA" id="ARBA00022989"/>
    </source>
</evidence>
<organism evidence="7 8">
    <name type="scientific">Immersiella caudata</name>
    <dbReference type="NCBI Taxonomy" id="314043"/>
    <lineage>
        <taxon>Eukaryota</taxon>
        <taxon>Fungi</taxon>
        <taxon>Dikarya</taxon>
        <taxon>Ascomycota</taxon>
        <taxon>Pezizomycotina</taxon>
        <taxon>Sordariomycetes</taxon>
        <taxon>Sordariomycetidae</taxon>
        <taxon>Sordariales</taxon>
        <taxon>Lasiosphaeriaceae</taxon>
        <taxon>Immersiella</taxon>
    </lineage>
</organism>
<dbReference type="CDD" id="cd17323">
    <property type="entry name" value="MFS_Tpo1_MDR_like"/>
    <property type="match status" value="1"/>
</dbReference>
<feature type="transmembrane region" description="Helical" evidence="5">
    <location>
        <begin position="224"/>
        <end position="249"/>
    </location>
</feature>
<dbReference type="Proteomes" id="UP001175000">
    <property type="component" value="Unassembled WGS sequence"/>
</dbReference>
<dbReference type="GO" id="GO:0042908">
    <property type="term" value="P:xenobiotic transport"/>
    <property type="evidence" value="ECO:0007669"/>
    <property type="project" value="UniProtKB-ARBA"/>
</dbReference>
<evidence type="ECO:0000313" key="8">
    <source>
        <dbReference type="Proteomes" id="UP001175000"/>
    </source>
</evidence>
<sequence>MRSDLNHDHIEAAVPGHELDVELGGLGDNADEELKKIETRASIKSRVSNILSRSKTPRERLPFDLIPTTDLVAGIVGWDSQDDPNMPLNFPNRKKWLVVGLVSAITFITPFASSILAPGITSLNEEFGNANEIVGAMTVSIYLLGYVVGPLFLAPLSEIYGRRPVLTGTNMFFLVWQIGCALAPNIESLIVFQFFSGIGGAGCLTLGAGVIADVFRTDERGFAMGIYTLGPLIGPTAGPLIGGFLSQTIGWRWDFWIVFIVAAAIIIPTEIFASETNWSVLMSRKAERLRKELGRDDLRSCYDNPVREVEIKSHTRILLNGLVRPTKMLFLSPLVFSLSLYMAFTYGVLYLLFTTIPIVFRETYRWGIGLTGLVYICMGAGNLAGWAVITAYSDSSVVRQTKANGGVFEPEMRLPLSIFFSVCLPITFFWYGWTAEYDVHWIWPILGLFPFAFGIIGLYLPIITYLVDCYPVYAASAVAANTVLRSLVGMLLPLAGPAMYDNLGLGWGNSLLGFICVAMIPVPLLIYRFGARLRKRGIQL</sequence>
<evidence type="ECO:0000256" key="1">
    <source>
        <dbReference type="ARBA" id="ARBA00004141"/>
    </source>
</evidence>
<feature type="transmembrane region" description="Helical" evidence="5">
    <location>
        <begin position="373"/>
        <end position="393"/>
    </location>
</feature>
<feature type="transmembrane region" description="Helical" evidence="5">
    <location>
        <begin position="472"/>
        <end position="495"/>
    </location>
</feature>
<feature type="transmembrane region" description="Helical" evidence="5">
    <location>
        <begin position="255"/>
        <end position="281"/>
    </location>
</feature>
<keyword evidence="3 5" id="KW-1133">Transmembrane helix</keyword>
<dbReference type="PANTHER" id="PTHR23502">
    <property type="entry name" value="MAJOR FACILITATOR SUPERFAMILY"/>
    <property type="match status" value="1"/>
</dbReference>
<dbReference type="GO" id="GO:0016020">
    <property type="term" value="C:membrane"/>
    <property type="evidence" value="ECO:0007669"/>
    <property type="project" value="UniProtKB-SubCell"/>
</dbReference>
<dbReference type="Gene3D" id="1.20.1250.20">
    <property type="entry name" value="MFS general substrate transporter like domains"/>
    <property type="match status" value="1"/>
</dbReference>
<dbReference type="GO" id="GO:0140115">
    <property type="term" value="P:export across plasma membrane"/>
    <property type="evidence" value="ECO:0007669"/>
    <property type="project" value="UniProtKB-ARBA"/>
</dbReference>
<feature type="transmembrane region" description="Helical" evidence="5">
    <location>
        <begin position="190"/>
        <end position="212"/>
    </location>
</feature>
<evidence type="ECO:0000256" key="4">
    <source>
        <dbReference type="ARBA" id="ARBA00023136"/>
    </source>
</evidence>
<dbReference type="PANTHER" id="PTHR23502:SF33">
    <property type="entry name" value="MAJOR FACILITATOR SUPERFAMILY (MFS) PROFILE DOMAIN-CONTAINING PROTEIN-RELATED"/>
    <property type="match status" value="1"/>
</dbReference>
<dbReference type="PROSITE" id="PS00216">
    <property type="entry name" value="SUGAR_TRANSPORT_1"/>
    <property type="match status" value="1"/>
</dbReference>
<dbReference type="InterPro" id="IPR020846">
    <property type="entry name" value="MFS_dom"/>
</dbReference>
<feature type="transmembrane region" description="Helical" evidence="5">
    <location>
        <begin position="96"/>
        <end position="121"/>
    </location>
</feature>
<keyword evidence="2 5" id="KW-0812">Transmembrane</keyword>
<keyword evidence="4 5" id="KW-0472">Membrane</keyword>
<evidence type="ECO:0000256" key="5">
    <source>
        <dbReference type="SAM" id="Phobius"/>
    </source>
</evidence>
<dbReference type="EMBL" id="JAULSU010000003">
    <property type="protein sequence ID" value="KAK0622557.1"/>
    <property type="molecule type" value="Genomic_DNA"/>
</dbReference>
<feature type="transmembrane region" description="Helical" evidence="5">
    <location>
        <begin position="414"/>
        <end position="433"/>
    </location>
</feature>
<dbReference type="InterPro" id="IPR011701">
    <property type="entry name" value="MFS"/>
</dbReference>
<evidence type="ECO:0000256" key="2">
    <source>
        <dbReference type="ARBA" id="ARBA00022692"/>
    </source>
</evidence>
<feature type="transmembrane region" description="Helical" evidence="5">
    <location>
        <begin position="165"/>
        <end position="184"/>
    </location>
</feature>
<protein>
    <submittedName>
        <fullName evidence="7">Major facilitator superfamily domain-containing protein</fullName>
    </submittedName>
</protein>